<evidence type="ECO:0000256" key="9">
    <source>
        <dbReference type="ARBA" id="ARBA00023284"/>
    </source>
</evidence>
<dbReference type="Gene3D" id="1.20.1440.130">
    <property type="entry name" value="VKOR domain"/>
    <property type="match status" value="1"/>
</dbReference>
<feature type="domain" description="Thioredoxin-like fold" evidence="12">
    <location>
        <begin position="152"/>
        <end position="296"/>
    </location>
</feature>
<sequence>MAGLILSVVSLLKICSACSETGQYRIFGMDFGWFGIAFFIAILCALILRQRYRWCNWIIALMMFSAAGAEARFIWIQKYEIGQWCPVCLGLAATVFLTCTAISWETLRSSTTQGAPMKSRILFIIVATLCFATGLGGSILGVKKTADAADLDLFLGKKSSPTTVYFVSDWFCPACKKAEPAIEKMVPELAKSVKVGFVDMPIHKESLNFTPYNLQFLAFEKEKYLSLRSALAKLALKTKSPGEAEVQAAVNPLGVKLRQMNYADTLFGMQSNLTVYRGFNVTATPTAIITNSKTKKSKLLVGDRDINEQAIKAAINEVGR</sequence>
<evidence type="ECO:0000259" key="11">
    <source>
        <dbReference type="Pfam" id="PF07884"/>
    </source>
</evidence>
<evidence type="ECO:0000313" key="14">
    <source>
        <dbReference type="Proteomes" id="UP000784128"/>
    </source>
</evidence>
<evidence type="ECO:0000256" key="2">
    <source>
        <dbReference type="ARBA" id="ARBA00006214"/>
    </source>
</evidence>
<keyword evidence="9" id="KW-0676">Redox-active center</keyword>
<dbReference type="InterPro" id="IPR038354">
    <property type="entry name" value="VKOR_sf"/>
</dbReference>
<feature type="transmembrane region" description="Helical" evidence="10">
    <location>
        <begin position="81"/>
        <end position="100"/>
    </location>
</feature>
<feature type="domain" description="Vitamin K epoxide reductase" evidence="11">
    <location>
        <begin position="15"/>
        <end position="99"/>
    </location>
</feature>
<dbReference type="Pfam" id="PF13462">
    <property type="entry name" value="Thioredoxin_4"/>
    <property type="match status" value="1"/>
</dbReference>
<evidence type="ECO:0000256" key="3">
    <source>
        <dbReference type="ARBA" id="ARBA00022692"/>
    </source>
</evidence>
<dbReference type="InterPro" id="IPR012932">
    <property type="entry name" value="VKOR"/>
</dbReference>
<evidence type="ECO:0000256" key="10">
    <source>
        <dbReference type="SAM" id="Phobius"/>
    </source>
</evidence>
<dbReference type="InterPro" id="IPR012336">
    <property type="entry name" value="Thioredoxin-like_fold"/>
</dbReference>
<comment type="subcellular location">
    <subcellularLocation>
        <location evidence="1">Membrane</location>
        <topology evidence="1">Multi-pass membrane protein</topology>
    </subcellularLocation>
</comment>
<name>A0ABS5U6K5_9BACT</name>
<evidence type="ECO:0000256" key="7">
    <source>
        <dbReference type="ARBA" id="ARBA00023136"/>
    </source>
</evidence>
<keyword evidence="6" id="KW-0560">Oxidoreductase</keyword>
<dbReference type="InterPro" id="IPR036249">
    <property type="entry name" value="Thioredoxin-like_sf"/>
</dbReference>
<feature type="transmembrane region" description="Helical" evidence="10">
    <location>
        <begin position="27"/>
        <end position="48"/>
    </location>
</feature>
<evidence type="ECO:0000256" key="5">
    <source>
        <dbReference type="ARBA" id="ARBA00022989"/>
    </source>
</evidence>
<protein>
    <submittedName>
        <fullName evidence="13">Thioredoxin domain-containing protein</fullName>
    </submittedName>
</protein>
<dbReference type="Pfam" id="PF07884">
    <property type="entry name" value="VKOR"/>
    <property type="match status" value="1"/>
</dbReference>
<gene>
    <name evidence="13" type="ORF">KJB30_05910</name>
</gene>
<keyword evidence="3 10" id="KW-0812">Transmembrane</keyword>
<organism evidence="13 14">
    <name type="scientific">Pelotalea chapellei</name>
    <dbReference type="NCBI Taxonomy" id="44671"/>
    <lineage>
        <taxon>Bacteria</taxon>
        <taxon>Pseudomonadati</taxon>
        <taxon>Thermodesulfobacteriota</taxon>
        <taxon>Desulfuromonadia</taxon>
        <taxon>Geobacterales</taxon>
        <taxon>Geobacteraceae</taxon>
        <taxon>Pelotalea</taxon>
    </lineage>
</organism>
<evidence type="ECO:0000256" key="4">
    <source>
        <dbReference type="ARBA" id="ARBA00022719"/>
    </source>
</evidence>
<evidence type="ECO:0000256" key="1">
    <source>
        <dbReference type="ARBA" id="ARBA00004141"/>
    </source>
</evidence>
<dbReference type="Proteomes" id="UP000784128">
    <property type="component" value="Unassembled WGS sequence"/>
</dbReference>
<dbReference type="EMBL" id="JAHDYS010000004">
    <property type="protein sequence ID" value="MBT1071306.1"/>
    <property type="molecule type" value="Genomic_DNA"/>
</dbReference>
<accession>A0ABS5U6K5</accession>
<keyword evidence="7 10" id="KW-0472">Membrane</keyword>
<dbReference type="CDD" id="cd12921">
    <property type="entry name" value="VKOR_4"/>
    <property type="match status" value="1"/>
</dbReference>
<evidence type="ECO:0000256" key="6">
    <source>
        <dbReference type="ARBA" id="ARBA00023002"/>
    </source>
</evidence>
<proteinExistence type="inferred from homology"/>
<keyword evidence="5 10" id="KW-1133">Transmembrane helix</keyword>
<feature type="transmembrane region" description="Helical" evidence="10">
    <location>
        <begin position="55"/>
        <end position="75"/>
    </location>
</feature>
<comment type="caution">
    <text evidence="13">The sequence shown here is derived from an EMBL/GenBank/DDBJ whole genome shotgun (WGS) entry which is preliminary data.</text>
</comment>
<feature type="transmembrane region" description="Helical" evidence="10">
    <location>
        <begin position="121"/>
        <end position="142"/>
    </location>
</feature>
<dbReference type="SUPFAM" id="SSF52833">
    <property type="entry name" value="Thioredoxin-like"/>
    <property type="match status" value="1"/>
</dbReference>
<reference evidence="13 14" key="1">
    <citation type="submission" date="2021-05" db="EMBL/GenBank/DDBJ databases">
        <title>The draft genome of Geobacter chapellei DSM 13688.</title>
        <authorList>
            <person name="Xu Z."/>
            <person name="Masuda Y."/>
            <person name="Itoh H."/>
            <person name="Senoo K."/>
        </authorList>
    </citation>
    <scope>NUCLEOTIDE SEQUENCE [LARGE SCALE GENOMIC DNA]</scope>
    <source>
        <strain evidence="13 14">DSM 13688</strain>
    </source>
</reference>
<evidence type="ECO:0000259" key="12">
    <source>
        <dbReference type="Pfam" id="PF13462"/>
    </source>
</evidence>
<dbReference type="Gene3D" id="3.40.30.10">
    <property type="entry name" value="Glutaredoxin"/>
    <property type="match status" value="1"/>
</dbReference>
<keyword evidence="4" id="KW-0874">Quinone</keyword>
<keyword evidence="8" id="KW-1015">Disulfide bond</keyword>
<keyword evidence="14" id="KW-1185">Reference proteome</keyword>
<evidence type="ECO:0000256" key="8">
    <source>
        <dbReference type="ARBA" id="ARBA00023157"/>
    </source>
</evidence>
<evidence type="ECO:0000313" key="13">
    <source>
        <dbReference type="EMBL" id="MBT1071306.1"/>
    </source>
</evidence>
<comment type="similarity">
    <text evidence="2">Belongs to the VKOR family.</text>
</comment>